<gene>
    <name evidence="1" type="ORF">F4820DRAFT_432718</name>
</gene>
<accession>A0ACB9YQH3</accession>
<comment type="caution">
    <text evidence="1">The sequence shown here is derived from an EMBL/GenBank/DDBJ whole genome shotgun (WGS) entry which is preliminary data.</text>
</comment>
<evidence type="ECO:0000313" key="1">
    <source>
        <dbReference type="EMBL" id="KAI4861651.1"/>
    </source>
</evidence>
<keyword evidence="2" id="KW-1185">Reference proteome</keyword>
<dbReference type="EMBL" id="MU393545">
    <property type="protein sequence ID" value="KAI4861651.1"/>
    <property type="molecule type" value="Genomic_DNA"/>
</dbReference>
<reference evidence="1 2" key="1">
    <citation type="journal article" date="2022" name="New Phytol.">
        <title>Ecological generalism drives hyperdiversity of secondary metabolite gene clusters in xylarialean endophytes.</title>
        <authorList>
            <person name="Franco M.E.E."/>
            <person name="Wisecaver J.H."/>
            <person name="Arnold A.E."/>
            <person name="Ju Y.M."/>
            <person name="Slot J.C."/>
            <person name="Ahrendt S."/>
            <person name="Moore L.P."/>
            <person name="Eastman K.E."/>
            <person name="Scott K."/>
            <person name="Konkel Z."/>
            <person name="Mondo S.J."/>
            <person name="Kuo A."/>
            <person name="Hayes R.D."/>
            <person name="Haridas S."/>
            <person name="Andreopoulos B."/>
            <person name="Riley R."/>
            <person name="LaButti K."/>
            <person name="Pangilinan J."/>
            <person name="Lipzen A."/>
            <person name="Amirebrahimi M."/>
            <person name="Yan J."/>
            <person name="Adam C."/>
            <person name="Keymanesh K."/>
            <person name="Ng V."/>
            <person name="Louie K."/>
            <person name="Northen T."/>
            <person name="Drula E."/>
            <person name="Henrissat B."/>
            <person name="Hsieh H.M."/>
            <person name="Youens-Clark K."/>
            <person name="Lutzoni F."/>
            <person name="Miadlikowska J."/>
            <person name="Eastwood D.C."/>
            <person name="Hamelin R.C."/>
            <person name="Grigoriev I.V."/>
            <person name="U'Ren J.M."/>
        </authorList>
    </citation>
    <scope>NUCLEOTIDE SEQUENCE [LARGE SCALE GENOMIC DNA]</scope>
    <source>
        <strain evidence="1 2">CBS 119005</strain>
    </source>
</reference>
<proteinExistence type="predicted"/>
<protein>
    <submittedName>
        <fullName evidence="1">Cytochrome P450</fullName>
    </submittedName>
</protein>
<dbReference type="Proteomes" id="UP001497700">
    <property type="component" value="Unassembled WGS sequence"/>
</dbReference>
<organism evidence="1 2">
    <name type="scientific">Hypoxylon rubiginosum</name>
    <dbReference type="NCBI Taxonomy" id="110542"/>
    <lineage>
        <taxon>Eukaryota</taxon>
        <taxon>Fungi</taxon>
        <taxon>Dikarya</taxon>
        <taxon>Ascomycota</taxon>
        <taxon>Pezizomycotina</taxon>
        <taxon>Sordariomycetes</taxon>
        <taxon>Xylariomycetidae</taxon>
        <taxon>Xylariales</taxon>
        <taxon>Hypoxylaceae</taxon>
        <taxon>Hypoxylon</taxon>
    </lineage>
</organism>
<name>A0ACB9YQH3_9PEZI</name>
<sequence length="519" mass="58665">MGDPSLAGIAHHLSSISEFAGLLAIGLVVYLVGEAFYNLFLHPLAKVPGPFSCRISKLPWDYWQWTGRLPQHTARVHAKYGEVVRISPNELSFANQDAWAHIFAKLPGQEQWPRHPKRVPQGKNGPQSIMNTSGNYHARFRRLLNHAFSEKGLQEQQGLITKYIDLFINRVGDFAQTGETVDITKWLGMVGFDVISDLGWSEPFNCVEKGEVHEWMKTFVETAFDSQMKFLFREHGLMWLAPYFVPKYMQLARLKNFKYARSRVEERIRTGGIRGDFWDKVAMKSADDNAGGEGLTKEEMIVAAVTLVGTGSETISTLLTGLVYFLGRNPHAMKKLVHEIRTSFASPDEIDFVSVHKLKYMTACLEETMRLYPPVITMLWRTPPKGGGSVSGLFIPEGTGCNISFFGIAQNPAYFHRPNDFCPERFVPNPPAEFANENHEPFHPFSIGAYNCIGQNLANAESRLILTKMLWHYNIRLDERTPSDWLDQRSYGVFIKKVLHVQFSPGREKGNGVANGVAH</sequence>
<evidence type="ECO:0000313" key="2">
    <source>
        <dbReference type="Proteomes" id="UP001497700"/>
    </source>
</evidence>